<keyword evidence="2" id="KW-0175">Coiled coil</keyword>
<dbReference type="InterPro" id="IPR027417">
    <property type="entry name" value="P-loop_NTPase"/>
</dbReference>
<dbReference type="Gene3D" id="3.40.50.300">
    <property type="entry name" value="P-loop containing nucleotide triphosphate hydrolases"/>
    <property type="match status" value="2"/>
</dbReference>
<dbReference type="PANTHER" id="PTHR10887">
    <property type="entry name" value="DNA2/NAM7 HELICASE FAMILY"/>
    <property type="match status" value="1"/>
</dbReference>
<dbReference type="RefSeq" id="WP_078807200.1">
    <property type="nucleotide sequence ID" value="NZ_FUXI01000012.1"/>
</dbReference>
<dbReference type="STRING" id="263852.SAMN02745116_01267"/>
<sequence length="980" mass="113977">MSFTKGTEISNLFDELKLEGDNFFDLEYKILSVFPNKVSSMTLKEFVEKLHRTTIAREGKMNSEWLELDLSTVLAKMNEIESLRMEKRVIAEEISSTESQIKTVFEDEFLEIEEVEKLVKILKFEYKSFLKRLFSTEYKEIFQKNKRLTKELKLNYEGLISNVEKLATIHSKSRIMTEQTKKLESYEQRLSKILNVSQNLSDEELTQLKKGISWGESIKNICYENNIWLISLTTIQNIVEGVNVVDWTKVVELADKKEKSDGKITELLAKFSNYFENVPLNMQEVLKYIQELEFNTKEEFFDYKRIKEELLKEYRLDDFIEKVEGIEIQAKNVELVFLKRFILLVLENIPEYNSITNLSTKAIMDKVDNFKKEDKSTFDLARIRIFNALVDRLPNTNENVKTTGGEIEILKKELTKKARLLPTRKLIENLPTLLPRLKPCIMMSPLTVSTYFSSNSDWEFDLVIFDEASQVRPEFAVAAISRGKQVIVAGDSKQMPPTSFFNSSSENEEDDEEDIQDLESILDELSVKIPETYLNWHYRSKDESLITFSNKKFYNDRLFTFPTDNLDVHSNVRFTHVENGVWESKYGNTIEAEKVTQLIYDFAVNYPEKSLGVVAFGKSQTEIIEDKVLELREQHKELESFFDENKSEPFFIKNLENVQGDERDIIILSVGYGKDPQGKLRMNFGPLIQSGGERRLNVAVSRSRETMHVVSSLRGIDLSVDKSNNENLVVFRDFLEFAEKGVGALIGYNLLEEDHGTEFDSDFEENVYDYLTQRGYKVHTQVGASGYRIDMAVIHPNIPGRYVLAIECDGAAYHSSRTARDRDRLRQEILESKGWSFYRIWSTTWIHDNQNEKIRLIDTIEKAIQEYSESGGETLKDRETLKEKIKFVPVDMAVDNVLPFYSEGVYVFKDDIPALSDIIMLVANKYVGYEMHDLMRHINKKVFGKERLTQGYKDIYEKAFLYLQKKKRIELKGEVIIAVY</sequence>
<evidence type="ECO:0000313" key="6">
    <source>
        <dbReference type="EMBL" id="SJZ72429.1"/>
    </source>
</evidence>
<dbReference type="GO" id="GO:0016787">
    <property type="term" value="F:hydrolase activity"/>
    <property type="evidence" value="ECO:0007669"/>
    <property type="project" value="UniProtKB-KW"/>
</dbReference>
<evidence type="ECO:0000256" key="2">
    <source>
        <dbReference type="SAM" id="Coils"/>
    </source>
</evidence>
<keyword evidence="6" id="KW-0067">ATP-binding</keyword>
<evidence type="ECO:0000259" key="4">
    <source>
        <dbReference type="Pfam" id="PF13087"/>
    </source>
</evidence>
<dbReference type="Pfam" id="PF13087">
    <property type="entry name" value="AAA_12"/>
    <property type="match status" value="1"/>
</dbReference>
<dbReference type="InterPro" id="IPR041679">
    <property type="entry name" value="DNA2/NAM7-like_C"/>
</dbReference>
<protein>
    <submittedName>
        <fullName evidence="6">Superfamily I DNA and/or RNA helicase</fullName>
    </submittedName>
</protein>
<keyword evidence="6" id="KW-0347">Helicase</keyword>
<organism evidence="6 7">
    <name type="scientific">Pilibacter termitis</name>
    <dbReference type="NCBI Taxonomy" id="263852"/>
    <lineage>
        <taxon>Bacteria</taxon>
        <taxon>Bacillati</taxon>
        <taxon>Bacillota</taxon>
        <taxon>Bacilli</taxon>
        <taxon>Lactobacillales</taxon>
        <taxon>Enterococcaceae</taxon>
        <taxon>Pilibacter</taxon>
    </lineage>
</organism>
<dbReference type="FunFam" id="3.40.960.10:FF:000002">
    <property type="entry name" value="DNA helicase related protein"/>
    <property type="match status" value="1"/>
</dbReference>
<dbReference type="CDD" id="cd18808">
    <property type="entry name" value="SF1_C_Upf1"/>
    <property type="match status" value="1"/>
</dbReference>
<dbReference type="Gene3D" id="3.40.960.10">
    <property type="entry name" value="VSR Endonuclease"/>
    <property type="match status" value="1"/>
</dbReference>
<feature type="domain" description="DNA2/NAM7 helicase helicase" evidence="3">
    <location>
        <begin position="455"/>
        <end position="499"/>
    </location>
</feature>
<proteinExistence type="predicted"/>
<keyword evidence="7" id="KW-1185">Reference proteome</keyword>
<evidence type="ECO:0000259" key="5">
    <source>
        <dbReference type="Pfam" id="PF18741"/>
    </source>
</evidence>
<dbReference type="SUPFAM" id="SSF52980">
    <property type="entry name" value="Restriction endonuclease-like"/>
    <property type="match status" value="1"/>
</dbReference>
<feature type="domain" description="DNA2/NAM7 helicase-like C-terminal" evidence="4">
    <location>
        <begin position="528"/>
        <end position="712"/>
    </location>
</feature>
<dbReference type="Pfam" id="PF13086">
    <property type="entry name" value="AAA_11"/>
    <property type="match status" value="1"/>
</dbReference>
<name>A0A1T4MZE3_9ENTE</name>
<dbReference type="SUPFAM" id="SSF52540">
    <property type="entry name" value="P-loop containing nucleoside triphosphate hydrolases"/>
    <property type="match status" value="1"/>
</dbReference>
<feature type="domain" description="Restriction endonuclease type II-like" evidence="5">
    <location>
        <begin position="763"/>
        <end position="860"/>
    </location>
</feature>
<dbReference type="EMBL" id="FUXI01000012">
    <property type="protein sequence ID" value="SJZ72429.1"/>
    <property type="molecule type" value="Genomic_DNA"/>
</dbReference>
<evidence type="ECO:0000256" key="1">
    <source>
        <dbReference type="ARBA" id="ARBA00022801"/>
    </source>
</evidence>
<dbReference type="InterPro" id="IPR049468">
    <property type="entry name" value="Restrct_endonuc-II-like_dom"/>
</dbReference>
<dbReference type="Pfam" id="PF18741">
    <property type="entry name" value="MTES_1575"/>
    <property type="match status" value="1"/>
</dbReference>
<dbReference type="InterPro" id="IPR011335">
    <property type="entry name" value="Restrct_endonuc-II-like"/>
</dbReference>
<reference evidence="6 7" key="1">
    <citation type="submission" date="2017-02" db="EMBL/GenBank/DDBJ databases">
        <authorList>
            <person name="Peterson S.W."/>
        </authorList>
    </citation>
    <scope>NUCLEOTIDE SEQUENCE [LARGE SCALE GENOMIC DNA]</scope>
    <source>
        <strain evidence="6 7">ATCC BAA-1030</strain>
    </source>
</reference>
<dbReference type="GO" id="GO:0004386">
    <property type="term" value="F:helicase activity"/>
    <property type="evidence" value="ECO:0007669"/>
    <property type="project" value="UniProtKB-KW"/>
</dbReference>
<dbReference type="OrthoDB" id="9757917at2"/>
<dbReference type="InterPro" id="IPR041677">
    <property type="entry name" value="DNA2/NAM7_AAA_11"/>
</dbReference>
<evidence type="ECO:0000313" key="7">
    <source>
        <dbReference type="Proteomes" id="UP000190328"/>
    </source>
</evidence>
<dbReference type="PANTHER" id="PTHR10887:SF530">
    <property type="entry name" value="SUPERFAMILY I DNA HELICASES"/>
    <property type="match status" value="1"/>
</dbReference>
<feature type="coiled-coil region" evidence="2">
    <location>
        <begin position="176"/>
        <end position="203"/>
    </location>
</feature>
<dbReference type="InterPro" id="IPR047187">
    <property type="entry name" value="SF1_C_Upf1"/>
</dbReference>
<evidence type="ECO:0000259" key="3">
    <source>
        <dbReference type="Pfam" id="PF13086"/>
    </source>
</evidence>
<keyword evidence="6" id="KW-0547">Nucleotide-binding</keyword>
<dbReference type="AlphaFoldDB" id="A0A1T4MZE3"/>
<accession>A0A1T4MZE3</accession>
<keyword evidence="1" id="KW-0378">Hydrolase</keyword>
<gene>
    <name evidence="6" type="ORF">SAMN02745116_01267</name>
</gene>
<dbReference type="InterPro" id="IPR045055">
    <property type="entry name" value="DNA2/NAM7-like"/>
</dbReference>
<dbReference type="Proteomes" id="UP000190328">
    <property type="component" value="Unassembled WGS sequence"/>
</dbReference>